<organism evidence="2 3">
    <name type="scientific">Dactylonectria macrodidyma</name>
    <dbReference type="NCBI Taxonomy" id="307937"/>
    <lineage>
        <taxon>Eukaryota</taxon>
        <taxon>Fungi</taxon>
        <taxon>Dikarya</taxon>
        <taxon>Ascomycota</taxon>
        <taxon>Pezizomycotina</taxon>
        <taxon>Sordariomycetes</taxon>
        <taxon>Hypocreomycetidae</taxon>
        <taxon>Hypocreales</taxon>
        <taxon>Nectriaceae</taxon>
        <taxon>Dactylonectria</taxon>
    </lineage>
</organism>
<sequence length="259" mass="28272">MMRSSPDGISPNRRTGLPQSKQGASPWGLQEIPSLGEVSRISSILISRFRKEERIMGKQEESGNQVKSTEFVHSSPTLMVEYTPSPQCNDVPIRPTPNGKHNLSVNVRRWDPVAGSRSRFQSPEGGEREGCTRSETWRPVPEEEGAISRGRPQKKEAHKDTGNSHVHSFSLAPIYGLALHAFCKGGGKSEGMCATPRGAATPIRTSCAHSKMGRSETPAPQILLPTADQSNPRLSRGLWVSLPRPRNNNNGGPVDMAHL</sequence>
<evidence type="ECO:0000256" key="1">
    <source>
        <dbReference type="SAM" id="MobiDB-lite"/>
    </source>
</evidence>
<protein>
    <submittedName>
        <fullName evidence="2">Uncharacterized protein</fullName>
    </submittedName>
</protein>
<dbReference type="AlphaFoldDB" id="A0A9P9FFM2"/>
<accession>A0A9P9FFM2</accession>
<keyword evidence="3" id="KW-1185">Reference proteome</keyword>
<feature type="region of interest" description="Disordered" evidence="1">
    <location>
        <begin position="208"/>
        <end position="259"/>
    </location>
</feature>
<dbReference type="Proteomes" id="UP000738349">
    <property type="component" value="Unassembled WGS sequence"/>
</dbReference>
<proteinExistence type="predicted"/>
<feature type="compositionally biased region" description="Basic and acidic residues" evidence="1">
    <location>
        <begin position="153"/>
        <end position="162"/>
    </location>
</feature>
<comment type="caution">
    <text evidence="2">The sequence shown here is derived from an EMBL/GenBank/DDBJ whole genome shotgun (WGS) entry which is preliminary data.</text>
</comment>
<feature type="region of interest" description="Disordered" evidence="1">
    <location>
        <begin position="114"/>
        <end position="165"/>
    </location>
</feature>
<name>A0A9P9FFM2_9HYPO</name>
<feature type="region of interest" description="Disordered" evidence="1">
    <location>
        <begin position="1"/>
        <end position="30"/>
    </location>
</feature>
<evidence type="ECO:0000313" key="3">
    <source>
        <dbReference type="Proteomes" id="UP000738349"/>
    </source>
</evidence>
<reference evidence="2" key="1">
    <citation type="journal article" date="2021" name="Nat. Commun.">
        <title>Genetic determinants of endophytism in the Arabidopsis root mycobiome.</title>
        <authorList>
            <person name="Mesny F."/>
            <person name="Miyauchi S."/>
            <person name="Thiergart T."/>
            <person name="Pickel B."/>
            <person name="Atanasova L."/>
            <person name="Karlsson M."/>
            <person name="Huettel B."/>
            <person name="Barry K.W."/>
            <person name="Haridas S."/>
            <person name="Chen C."/>
            <person name="Bauer D."/>
            <person name="Andreopoulos W."/>
            <person name="Pangilinan J."/>
            <person name="LaButti K."/>
            <person name="Riley R."/>
            <person name="Lipzen A."/>
            <person name="Clum A."/>
            <person name="Drula E."/>
            <person name="Henrissat B."/>
            <person name="Kohler A."/>
            <person name="Grigoriev I.V."/>
            <person name="Martin F.M."/>
            <person name="Hacquard S."/>
        </authorList>
    </citation>
    <scope>NUCLEOTIDE SEQUENCE</scope>
    <source>
        <strain evidence="2">MPI-CAGE-AT-0147</strain>
    </source>
</reference>
<feature type="compositionally biased region" description="Low complexity" evidence="1">
    <location>
        <begin position="243"/>
        <end position="253"/>
    </location>
</feature>
<gene>
    <name evidence="2" type="ORF">EDB81DRAFT_333290</name>
</gene>
<dbReference type="EMBL" id="JAGMUV010000004">
    <property type="protein sequence ID" value="KAH7160962.1"/>
    <property type="molecule type" value="Genomic_DNA"/>
</dbReference>
<evidence type="ECO:0000313" key="2">
    <source>
        <dbReference type="EMBL" id="KAH7160962.1"/>
    </source>
</evidence>
<feature type="compositionally biased region" description="Basic and acidic residues" evidence="1">
    <location>
        <begin position="125"/>
        <end position="136"/>
    </location>
</feature>